<dbReference type="EMBL" id="MDZA01000199">
    <property type="protein sequence ID" value="OGX90089.1"/>
    <property type="molecule type" value="Genomic_DNA"/>
</dbReference>
<dbReference type="Proteomes" id="UP000177506">
    <property type="component" value="Unassembled WGS sequence"/>
</dbReference>
<dbReference type="AlphaFoldDB" id="A0A1G1TGT8"/>
<proteinExistence type="inferred from homology"/>
<dbReference type="GO" id="GO:0046677">
    <property type="term" value="P:response to antibiotic"/>
    <property type="evidence" value="ECO:0007669"/>
    <property type="project" value="TreeGrafter"/>
</dbReference>
<evidence type="ECO:0000256" key="1">
    <source>
        <dbReference type="ARBA" id="ARBA00009477"/>
    </source>
</evidence>
<feature type="chain" id="PRO_5009579468" evidence="2">
    <location>
        <begin position="22"/>
        <end position="387"/>
    </location>
</feature>
<keyword evidence="8" id="KW-1185">Reference proteome</keyword>
<dbReference type="GO" id="GO:0030313">
    <property type="term" value="C:cell envelope"/>
    <property type="evidence" value="ECO:0007669"/>
    <property type="project" value="UniProtKB-SubCell"/>
</dbReference>
<dbReference type="PANTHER" id="PTHR30158">
    <property type="entry name" value="ACRA/E-RELATED COMPONENT OF DRUG EFFLUX TRANSPORTER"/>
    <property type="match status" value="1"/>
</dbReference>
<dbReference type="Gene3D" id="2.40.30.170">
    <property type="match status" value="1"/>
</dbReference>
<feature type="signal peptide" evidence="2">
    <location>
        <begin position="1"/>
        <end position="21"/>
    </location>
</feature>
<reference evidence="7 8" key="1">
    <citation type="submission" date="2016-08" db="EMBL/GenBank/DDBJ databases">
        <title>Hymenobacter coccineus sp. nov., Hymenobacter lapidarius sp. nov. and Hymenobacter glacialis sp. nov., isolated from Antarctic soil.</title>
        <authorList>
            <person name="Sedlacek I."/>
            <person name="Kralova S."/>
            <person name="Kyrova K."/>
            <person name="Maslanova I."/>
            <person name="Stankova E."/>
            <person name="Vrbovska V."/>
            <person name="Nemec M."/>
            <person name="Bartak M."/>
            <person name="Svec P."/>
            <person name="Busse H.-J."/>
            <person name="Pantucek R."/>
        </authorList>
    </citation>
    <scope>NUCLEOTIDE SEQUENCE [LARGE SCALE GENOMIC DNA]</scope>
    <source>
        <strain evidence="7 8">CCM 8649</strain>
    </source>
</reference>
<dbReference type="Pfam" id="PF25917">
    <property type="entry name" value="BSH_RND"/>
    <property type="match status" value="1"/>
</dbReference>
<feature type="domain" description="Multidrug resistance protein MdtA-like alpha-helical hairpin" evidence="3">
    <location>
        <begin position="102"/>
        <end position="170"/>
    </location>
</feature>
<dbReference type="Gene3D" id="1.10.287.470">
    <property type="entry name" value="Helix hairpin bin"/>
    <property type="match status" value="1"/>
</dbReference>
<dbReference type="NCBIfam" id="TIGR01730">
    <property type="entry name" value="RND_mfp"/>
    <property type="match status" value="1"/>
</dbReference>
<accession>A0A1G1TGT8</accession>
<sequence>MNTKYLALCCTLGLVAGAACGKKDDAQKNAAPPATPVSVVAARTTDAVYYDEFPATAVALNSVELRAQVTGFVTALLFKEGDLVPKGKALYEIDKRQYEAAYQQALANLGSARASAQNATVNQARYQRLLQQDAVARQLAENATTTAATAGSQVAAAQAAVNIARTNLSFATITAPFAGRIGISQVRLGTQVSAGTTVLNTISSETPIGVDFVVTETDIPRFTALQNQAGGVGDSTIRFVLPSGQPYGQPGKIRAIDRGVNAQTGTITVRVEFANPQRVLKDGLSGVIKVLNKQSGNRLVIPYKAIVEQMGENFVYVAAGDSAKQRKVQLGPRLVDQVVILKGIAAGDKIVTEGVQKLRDGGKIQVSAPGAAVAAPAGGPGGAPAAK</sequence>
<evidence type="ECO:0000259" key="4">
    <source>
        <dbReference type="Pfam" id="PF25917"/>
    </source>
</evidence>
<dbReference type="RefSeq" id="WP_070743841.1">
    <property type="nucleotide sequence ID" value="NZ_MDZA01000199.1"/>
</dbReference>
<comment type="caution">
    <text evidence="7">The sequence shown here is derived from an EMBL/GenBank/DDBJ whole genome shotgun (WGS) entry which is preliminary data.</text>
</comment>
<dbReference type="Gene3D" id="2.40.50.100">
    <property type="match status" value="1"/>
</dbReference>
<evidence type="ECO:0000313" key="7">
    <source>
        <dbReference type="EMBL" id="OGX90089.1"/>
    </source>
</evidence>
<protein>
    <submittedName>
        <fullName evidence="7">Efflux transporter periplasmic adaptor subunit</fullName>
    </submittedName>
</protein>
<feature type="domain" description="Multidrug resistance protein MdtA-like barrel-sandwich hybrid" evidence="4">
    <location>
        <begin position="61"/>
        <end position="198"/>
    </location>
</feature>
<comment type="similarity">
    <text evidence="1">Belongs to the membrane fusion protein (MFP) (TC 8.A.1) family.</text>
</comment>
<name>A0A1G1TGT8_9BACT</name>
<evidence type="ECO:0000259" key="5">
    <source>
        <dbReference type="Pfam" id="PF25944"/>
    </source>
</evidence>
<dbReference type="Pfam" id="PF25876">
    <property type="entry name" value="HH_MFP_RND"/>
    <property type="match status" value="1"/>
</dbReference>
<dbReference type="InterPro" id="IPR058624">
    <property type="entry name" value="MdtA-like_HH"/>
</dbReference>
<dbReference type="InterPro" id="IPR006143">
    <property type="entry name" value="RND_pump_MFP"/>
</dbReference>
<evidence type="ECO:0000313" key="8">
    <source>
        <dbReference type="Proteomes" id="UP000177506"/>
    </source>
</evidence>
<dbReference type="SUPFAM" id="SSF111369">
    <property type="entry name" value="HlyD-like secretion proteins"/>
    <property type="match status" value="1"/>
</dbReference>
<dbReference type="Pfam" id="PF25989">
    <property type="entry name" value="YknX_C"/>
    <property type="match status" value="1"/>
</dbReference>
<dbReference type="GO" id="GO:0005886">
    <property type="term" value="C:plasma membrane"/>
    <property type="evidence" value="ECO:0007669"/>
    <property type="project" value="TreeGrafter"/>
</dbReference>
<organism evidence="7 8">
    <name type="scientific">Hymenobacter coccineus</name>
    <dbReference type="NCBI Taxonomy" id="1908235"/>
    <lineage>
        <taxon>Bacteria</taxon>
        <taxon>Pseudomonadati</taxon>
        <taxon>Bacteroidota</taxon>
        <taxon>Cytophagia</taxon>
        <taxon>Cytophagales</taxon>
        <taxon>Hymenobacteraceae</taxon>
        <taxon>Hymenobacter</taxon>
    </lineage>
</organism>
<dbReference type="InterPro" id="IPR058626">
    <property type="entry name" value="MdtA-like_b-barrel"/>
</dbReference>
<evidence type="ECO:0000256" key="2">
    <source>
        <dbReference type="SAM" id="SignalP"/>
    </source>
</evidence>
<dbReference type="InterPro" id="IPR058625">
    <property type="entry name" value="MdtA-like_BSH"/>
</dbReference>
<gene>
    <name evidence="7" type="ORF">BEN49_07520</name>
</gene>
<feature type="domain" description="YknX-like C-terminal permuted SH3-like" evidence="6">
    <location>
        <begin position="299"/>
        <end position="366"/>
    </location>
</feature>
<evidence type="ECO:0000259" key="3">
    <source>
        <dbReference type="Pfam" id="PF25876"/>
    </source>
</evidence>
<dbReference type="PROSITE" id="PS51257">
    <property type="entry name" value="PROKAR_LIPOPROTEIN"/>
    <property type="match status" value="1"/>
</dbReference>
<dbReference type="Pfam" id="PF25944">
    <property type="entry name" value="Beta-barrel_RND"/>
    <property type="match status" value="1"/>
</dbReference>
<dbReference type="GO" id="GO:0022857">
    <property type="term" value="F:transmembrane transporter activity"/>
    <property type="evidence" value="ECO:0007669"/>
    <property type="project" value="InterPro"/>
</dbReference>
<dbReference type="Gene3D" id="2.40.420.20">
    <property type="match status" value="1"/>
</dbReference>
<feature type="domain" description="Multidrug resistance protein MdtA-like beta-barrel" evidence="5">
    <location>
        <begin position="207"/>
        <end position="281"/>
    </location>
</feature>
<dbReference type="InterPro" id="IPR058637">
    <property type="entry name" value="YknX-like_C"/>
</dbReference>
<keyword evidence="2" id="KW-0732">Signal</keyword>
<dbReference type="OrthoDB" id="9801814at2"/>
<evidence type="ECO:0000259" key="6">
    <source>
        <dbReference type="Pfam" id="PF25989"/>
    </source>
</evidence>